<dbReference type="InterPro" id="IPR006073">
    <property type="entry name" value="GTP-bd"/>
</dbReference>
<evidence type="ECO:0000259" key="8">
    <source>
        <dbReference type="PROSITE" id="PS51706"/>
    </source>
</evidence>
<feature type="compositionally biased region" description="Polar residues" evidence="7">
    <location>
        <begin position="90"/>
        <end position="100"/>
    </location>
</feature>
<feature type="compositionally biased region" description="Low complexity" evidence="7">
    <location>
        <begin position="504"/>
        <end position="515"/>
    </location>
</feature>
<dbReference type="AlphaFoldDB" id="F2U1C3"/>
<evidence type="ECO:0000256" key="2">
    <source>
        <dbReference type="ARBA" id="ARBA00009638"/>
    </source>
</evidence>
<evidence type="ECO:0000256" key="1">
    <source>
        <dbReference type="ARBA" id="ARBA00001946"/>
    </source>
</evidence>
<dbReference type="InterPro" id="IPR027417">
    <property type="entry name" value="P-loop_NTPase"/>
</dbReference>
<evidence type="ECO:0000256" key="4">
    <source>
        <dbReference type="ARBA" id="ARBA00022741"/>
    </source>
</evidence>
<feature type="domain" description="EngB-type G" evidence="8">
    <location>
        <begin position="244"/>
        <end position="420"/>
    </location>
</feature>
<feature type="compositionally biased region" description="Low complexity" evidence="7">
    <location>
        <begin position="427"/>
        <end position="441"/>
    </location>
</feature>
<dbReference type="OrthoDB" id="391988at2759"/>
<dbReference type="KEGG" id="sre:PTSG_02146"/>
<dbReference type="STRING" id="946362.F2U1C3"/>
<keyword evidence="6" id="KW-0342">GTP-binding</keyword>
<organism evidence="9 10">
    <name type="scientific">Salpingoeca rosetta (strain ATCC 50818 / BSB-021)</name>
    <dbReference type="NCBI Taxonomy" id="946362"/>
    <lineage>
        <taxon>Eukaryota</taxon>
        <taxon>Choanoflagellata</taxon>
        <taxon>Craspedida</taxon>
        <taxon>Salpingoecidae</taxon>
        <taxon>Salpingoeca</taxon>
    </lineage>
</organism>
<feature type="region of interest" description="Disordered" evidence="7">
    <location>
        <begin position="89"/>
        <end position="143"/>
    </location>
</feature>
<protein>
    <recommendedName>
        <fullName evidence="8">EngB-type G domain-containing protein</fullName>
    </recommendedName>
</protein>
<gene>
    <name evidence="9" type="ORF">PTSG_02146</name>
</gene>
<feature type="compositionally biased region" description="Basic residues" evidence="7">
    <location>
        <begin position="1"/>
        <end position="24"/>
    </location>
</feature>
<accession>F2U1C3</accession>
<dbReference type="eggNOG" id="KOG2486">
    <property type="taxonomic scope" value="Eukaryota"/>
</dbReference>
<comment type="cofactor">
    <cofactor evidence="1">
        <name>Mg(2+)</name>
        <dbReference type="ChEBI" id="CHEBI:18420"/>
    </cofactor>
</comment>
<evidence type="ECO:0000313" key="9">
    <source>
        <dbReference type="EMBL" id="EGD81425.1"/>
    </source>
</evidence>
<feature type="compositionally biased region" description="Basic and acidic residues" evidence="7">
    <location>
        <begin position="446"/>
        <end position="455"/>
    </location>
</feature>
<proteinExistence type="inferred from homology"/>
<feature type="region of interest" description="Disordered" evidence="7">
    <location>
        <begin position="421"/>
        <end position="528"/>
    </location>
</feature>
<reference evidence="9" key="1">
    <citation type="submission" date="2009-08" db="EMBL/GenBank/DDBJ databases">
        <title>Annotation of Salpingoeca rosetta.</title>
        <authorList>
            <consortium name="The Broad Institute Genome Sequencing Platform"/>
            <person name="Russ C."/>
            <person name="Cuomo C."/>
            <person name="Burger G."/>
            <person name="Gray M.W."/>
            <person name="Holland P.W.H."/>
            <person name="King N."/>
            <person name="Lang F.B.F."/>
            <person name="Roger A.J."/>
            <person name="Ruiz-Trillo I."/>
            <person name="Young S.K."/>
            <person name="Zeng Q."/>
            <person name="Gargeya S."/>
            <person name="Alvarado L."/>
            <person name="Berlin A."/>
            <person name="Chapman S.B."/>
            <person name="Chen Z."/>
            <person name="Freedman E."/>
            <person name="Gellesch M."/>
            <person name="Goldberg J."/>
            <person name="Griggs A."/>
            <person name="Gujja S."/>
            <person name="Heilman E."/>
            <person name="Heiman D."/>
            <person name="Howarth C."/>
            <person name="Mehta T."/>
            <person name="Neiman D."/>
            <person name="Pearson M."/>
            <person name="Roberts A."/>
            <person name="Saif S."/>
            <person name="Shea T."/>
            <person name="Shenoy N."/>
            <person name="Sisk P."/>
            <person name="Stolte C."/>
            <person name="Sykes S."/>
            <person name="White J."/>
            <person name="Yandava C."/>
            <person name="Haas B."/>
            <person name="Nusbaum C."/>
            <person name="Birren B."/>
        </authorList>
    </citation>
    <scope>NUCLEOTIDE SEQUENCE</scope>
    <source>
        <strain evidence="9">ATCC 50818</strain>
    </source>
</reference>
<dbReference type="NCBIfam" id="TIGR03598">
    <property type="entry name" value="GTPase_YsxC"/>
    <property type="match status" value="1"/>
</dbReference>
<keyword evidence="4" id="KW-0547">Nucleotide-binding</keyword>
<evidence type="ECO:0000256" key="3">
    <source>
        <dbReference type="ARBA" id="ARBA00022723"/>
    </source>
</evidence>
<dbReference type="HAMAP" id="MF_00321">
    <property type="entry name" value="GTPase_EngB"/>
    <property type="match status" value="1"/>
</dbReference>
<evidence type="ECO:0000256" key="6">
    <source>
        <dbReference type="ARBA" id="ARBA00023134"/>
    </source>
</evidence>
<dbReference type="PANTHER" id="PTHR47560:SF1">
    <property type="entry name" value="EXPRESSED PROTEIN"/>
    <property type="match status" value="1"/>
</dbReference>
<dbReference type="InParanoid" id="F2U1C3"/>
<dbReference type="GeneID" id="16077221"/>
<dbReference type="InterPro" id="IPR030393">
    <property type="entry name" value="G_ENGB_dom"/>
</dbReference>
<dbReference type="Pfam" id="PF01926">
    <property type="entry name" value="MMR_HSR1"/>
    <property type="match status" value="1"/>
</dbReference>
<feature type="region of interest" description="Disordered" evidence="7">
    <location>
        <begin position="1"/>
        <end position="28"/>
    </location>
</feature>
<evidence type="ECO:0000256" key="7">
    <source>
        <dbReference type="SAM" id="MobiDB-lite"/>
    </source>
</evidence>
<sequence length="528" mass="57784">MRKRKRRRRKKRKRPEKTHKHTTHKTREMRGLVLARLRLAGPVVGTGRGAQQRQVQWLLRQGRQVHVCAAALRDIDVSAFAEWIGKTKAVSASATVNPQHKSARHPSLRRGDPKAGSAPTVTQQQQGQQQRSPAAQPLAPASTTRGLFGPAELGVVGNKPVVTASTSDQSISKRKQFRSIYVPPSILNALDALEIGWRRGRRRPALVKQDDWQHVREETPVWRRKLAFLGAAKLPQSFIPAHDGVKEVCFIGRSNVGKSSVINALGRSNPARTEDKPGVTKTVNFYALEKSSVNVVDLPGYGFAFAKTDNQNEWQQTVEDYLSQRANLRRIFVLLDARHGLKRIDIDFLHRLQATTAVPFQLVLTKCDLVPMDDIGRRLILLQQTLVELPGAIKDVITVSATSGAGMRVLRREVMAATSLRSGRVTGAKTASSTKDSSSSRGSGGDNHRRQDAAHAGKPMGSPTITSATAMRTEGEAFTTYFRSGNGGGGGGGKRAKQPRSPSGLLQQAQQAARRAQGKRGASRPGRR</sequence>
<dbReference type="GO" id="GO:0005525">
    <property type="term" value="F:GTP binding"/>
    <property type="evidence" value="ECO:0007669"/>
    <property type="project" value="UniProtKB-KW"/>
</dbReference>
<feature type="compositionally biased region" description="Basic residues" evidence="7">
    <location>
        <begin position="516"/>
        <end position="528"/>
    </location>
</feature>
<keyword evidence="3" id="KW-0479">Metal-binding</keyword>
<evidence type="ECO:0000256" key="5">
    <source>
        <dbReference type="ARBA" id="ARBA00022842"/>
    </source>
</evidence>
<dbReference type="Gene3D" id="3.40.50.300">
    <property type="entry name" value="P-loop containing nucleotide triphosphate hydrolases"/>
    <property type="match status" value="1"/>
</dbReference>
<dbReference type="CDD" id="cd01876">
    <property type="entry name" value="YihA_EngB"/>
    <property type="match status" value="1"/>
</dbReference>
<name>F2U1C3_SALR5</name>
<dbReference type="PROSITE" id="PS51706">
    <property type="entry name" value="G_ENGB"/>
    <property type="match status" value="1"/>
</dbReference>
<dbReference type="EMBL" id="GL832959">
    <property type="protein sequence ID" value="EGD81425.1"/>
    <property type="molecule type" value="Genomic_DNA"/>
</dbReference>
<dbReference type="RefSeq" id="XP_004996629.1">
    <property type="nucleotide sequence ID" value="XM_004996572.1"/>
</dbReference>
<dbReference type="Proteomes" id="UP000007799">
    <property type="component" value="Unassembled WGS sequence"/>
</dbReference>
<comment type="similarity">
    <text evidence="2">Belongs to the TRAFAC class TrmE-Era-EngA-EngB-Septin-like GTPase superfamily. EngB GTPase family.</text>
</comment>
<dbReference type="InterPro" id="IPR019987">
    <property type="entry name" value="GTP-bd_ribosome_bio_YsxC"/>
</dbReference>
<evidence type="ECO:0000313" key="10">
    <source>
        <dbReference type="Proteomes" id="UP000007799"/>
    </source>
</evidence>
<dbReference type="GO" id="GO:0046872">
    <property type="term" value="F:metal ion binding"/>
    <property type="evidence" value="ECO:0007669"/>
    <property type="project" value="UniProtKB-KW"/>
</dbReference>
<keyword evidence="10" id="KW-1185">Reference proteome</keyword>
<dbReference type="PANTHER" id="PTHR47560">
    <property type="entry name" value="EXPRESSED PROTEIN"/>
    <property type="match status" value="1"/>
</dbReference>
<dbReference type="SUPFAM" id="SSF52540">
    <property type="entry name" value="P-loop containing nucleoside triphosphate hydrolases"/>
    <property type="match status" value="1"/>
</dbReference>
<keyword evidence="5" id="KW-0460">Magnesium</keyword>